<dbReference type="InterPro" id="IPR023753">
    <property type="entry name" value="FAD/NAD-binding_dom"/>
</dbReference>
<comment type="similarity">
    <text evidence="2">Belongs to the FAD-dependent oxidoreductase family.</text>
</comment>
<dbReference type="PRINTS" id="PR00368">
    <property type="entry name" value="FADPNR"/>
</dbReference>
<dbReference type="Gene3D" id="2.102.10.10">
    <property type="entry name" value="Rieske [2Fe-2S] iron-sulphur domain"/>
    <property type="match status" value="1"/>
</dbReference>
<dbReference type="InterPro" id="IPR028202">
    <property type="entry name" value="Reductase_C"/>
</dbReference>
<dbReference type="InterPro" id="IPR036188">
    <property type="entry name" value="FAD/NAD-bd_sf"/>
</dbReference>
<dbReference type="GO" id="GO:0051537">
    <property type="term" value="F:2 iron, 2 sulfur cluster binding"/>
    <property type="evidence" value="ECO:0007669"/>
    <property type="project" value="UniProtKB-KW"/>
</dbReference>
<evidence type="ECO:0000259" key="11">
    <source>
        <dbReference type="PROSITE" id="PS51296"/>
    </source>
</evidence>
<feature type="compositionally biased region" description="Basic and acidic residues" evidence="10">
    <location>
        <begin position="664"/>
        <end position="682"/>
    </location>
</feature>
<evidence type="ECO:0000256" key="3">
    <source>
        <dbReference type="ARBA" id="ARBA00022630"/>
    </source>
</evidence>
<dbReference type="InterPro" id="IPR016156">
    <property type="entry name" value="FAD/NAD-linked_Rdtase_dimer_sf"/>
</dbReference>
<evidence type="ECO:0000256" key="9">
    <source>
        <dbReference type="ARBA" id="ARBA00023014"/>
    </source>
</evidence>
<evidence type="ECO:0000256" key="6">
    <source>
        <dbReference type="ARBA" id="ARBA00022827"/>
    </source>
</evidence>
<evidence type="ECO:0000256" key="10">
    <source>
        <dbReference type="SAM" id="MobiDB-lite"/>
    </source>
</evidence>
<proteinExistence type="inferred from homology"/>
<accession>A0A4U0WHG7</accession>
<dbReference type="SUPFAM" id="SSF55424">
    <property type="entry name" value="FAD/NAD-linked reductases, dimerisation (C-terminal) domain"/>
    <property type="match status" value="1"/>
</dbReference>
<dbReference type="STRING" id="331657.A0A4U0WHG7"/>
<evidence type="ECO:0000313" key="13">
    <source>
        <dbReference type="Proteomes" id="UP000308768"/>
    </source>
</evidence>
<evidence type="ECO:0000256" key="8">
    <source>
        <dbReference type="ARBA" id="ARBA00023004"/>
    </source>
</evidence>
<name>A0A4U0WHG7_9PEZI</name>
<evidence type="ECO:0000256" key="7">
    <source>
        <dbReference type="ARBA" id="ARBA00023002"/>
    </source>
</evidence>
<evidence type="ECO:0000256" key="5">
    <source>
        <dbReference type="ARBA" id="ARBA00022723"/>
    </source>
</evidence>
<dbReference type="Gene3D" id="3.50.50.60">
    <property type="entry name" value="FAD/NAD(P)-binding domain"/>
    <property type="match status" value="2"/>
</dbReference>
<feature type="region of interest" description="Disordered" evidence="10">
    <location>
        <begin position="582"/>
        <end position="694"/>
    </location>
</feature>
<keyword evidence="3" id="KW-0285">Flavoprotein</keyword>
<organism evidence="12 13">
    <name type="scientific">Cryomyces minteri</name>
    <dbReference type="NCBI Taxonomy" id="331657"/>
    <lineage>
        <taxon>Eukaryota</taxon>
        <taxon>Fungi</taxon>
        <taxon>Dikarya</taxon>
        <taxon>Ascomycota</taxon>
        <taxon>Pezizomycotina</taxon>
        <taxon>Dothideomycetes</taxon>
        <taxon>Dothideomycetes incertae sedis</taxon>
        <taxon>Cryomyces</taxon>
    </lineage>
</organism>
<dbReference type="Pfam" id="PF00355">
    <property type="entry name" value="Rieske"/>
    <property type="match status" value="1"/>
</dbReference>
<keyword evidence="7" id="KW-0560">Oxidoreductase</keyword>
<sequence length="694" mass="74209">MAQEFKLKDLTSVDLKNGQKQEAEVEGIENGKVLLVKVKDEIHAMSPNCTHYGAPLKLGVVTGDGRLTSCFSIATGDVEDAPALDPLAKFEVIQKDGAVYIKGDEETIKAGRRNLNLKCSPKGNEKVLVVGGGSGTVGTIEGLRAGGYNGHITVVSREGYRPIDRTKLSKALLADVSKAAWRPEQFYKDASIDIVEGDVSSIDFENKKVSTSDGKSFDYTKLVLASGGTPKMLPMDGLNGDLGNVFLLRAIPHTKQIMEAVGEKGGKKIVVIGSSFIGMEVANCLAGMKHDVTVIGMEKAPMETVMGQQVGKIFRGLLEKNGVKFYMEASVEKATPSKSDSSKVGAVHLKDGTVLEADVVIEGVGVRPSTDYLKEAKEVQLEKDGSIKTNEEFIVPGVKDVFAIGDIATYPYHGPGGNGTPVRIEHWNVAQNAGRSVAQSINNPGSTPKPFIPIFWSALGSQLRYCGHTPGGYDDVVIQGEQSPEKPSFVAYYTKGDTVVAVASMMKDPYMSQSAELMRRGAMPSKSEIQKGVDILEVSVPVEVKIVSLPTQPLSSGTKYPDPQQPVRPLFIIPPPYLLTAAPIPHRPPNSPHPTVHRSYVATNQSSPGHSSNVSNPQAGSVEGQQVNQSRATDSQSSPDTASTANPVSNPEESGLGQQEEGTDPVKQDPKKSDAEKAKRVEQQGNKPLDAADK</sequence>
<dbReference type="Gene3D" id="3.30.390.30">
    <property type="match status" value="1"/>
</dbReference>
<comment type="cofactor">
    <cofactor evidence="1">
        <name>FAD</name>
        <dbReference type="ChEBI" id="CHEBI:57692"/>
    </cofactor>
</comment>
<keyword evidence="8" id="KW-0408">Iron</keyword>
<dbReference type="SUPFAM" id="SSF50022">
    <property type="entry name" value="ISP domain"/>
    <property type="match status" value="1"/>
</dbReference>
<evidence type="ECO:0000256" key="2">
    <source>
        <dbReference type="ARBA" id="ARBA00006442"/>
    </source>
</evidence>
<protein>
    <recommendedName>
        <fullName evidence="11">Rieske domain-containing protein</fullName>
    </recommendedName>
</protein>
<evidence type="ECO:0000313" key="12">
    <source>
        <dbReference type="EMBL" id="TKA60955.1"/>
    </source>
</evidence>
<evidence type="ECO:0000256" key="1">
    <source>
        <dbReference type="ARBA" id="ARBA00001974"/>
    </source>
</evidence>
<evidence type="ECO:0000256" key="4">
    <source>
        <dbReference type="ARBA" id="ARBA00022714"/>
    </source>
</evidence>
<dbReference type="Proteomes" id="UP000308768">
    <property type="component" value="Unassembled WGS sequence"/>
</dbReference>
<feature type="domain" description="Rieske" evidence="11">
    <location>
        <begin position="7"/>
        <end position="101"/>
    </location>
</feature>
<dbReference type="GO" id="GO:0046872">
    <property type="term" value="F:metal ion binding"/>
    <property type="evidence" value="ECO:0007669"/>
    <property type="project" value="UniProtKB-KW"/>
</dbReference>
<dbReference type="PANTHER" id="PTHR43557:SF2">
    <property type="entry name" value="RIESKE DOMAIN-CONTAINING PROTEIN-RELATED"/>
    <property type="match status" value="1"/>
</dbReference>
<dbReference type="PANTHER" id="PTHR43557">
    <property type="entry name" value="APOPTOSIS-INDUCING FACTOR 1"/>
    <property type="match status" value="1"/>
</dbReference>
<keyword evidence="4" id="KW-0001">2Fe-2S</keyword>
<keyword evidence="5" id="KW-0479">Metal-binding</keyword>
<dbReference type="Pfam" id="PF07992">
    <property type="entry name" value="Pyr_redox_2"/>
    <property type="match status" value="1"/>
</dbReference>
<dbReference type="InterPro" id="IPR017941">
    <property type="entry name" value="Rieske_2Fe-2S"/>
</dbReference>
<dbReference type="GO" id="GO:0005737">
    <property type="term" value="C:cytoplasm"/>
    <property type="evidence" value="ECO:0007669"/>
    <property type="project" value="TreeGrafter"/>
</dbReference>
<dbReference type="Pfam" id="PF14759">
    <property type="entry name" value="Reductase_C"/>
    <property type="match status" value="1"/>
</dbReference>
<dbReference type="EMBL" id="NAJN01001835">
    <property type="protein sequence ID" value="TKA60955.1"/>
    <property type="molecule type" value="Genomic_DNA"/>
</dbReference>
<keyword evidence="9" id="KW-0411">Iron-sulfur</keyword>
<comment type="caution">
    <text evidence="12">The sequence shown here is derived from an EMBL/GenBank/DDBJ whole genome shotgun (WGS) entry which is preliminary data.</text>
</comment>
<dbReference type="PRINTS" id="PR00411">
    <property type="entry name" value="PNDRDTASEI"/>
</dbReference>
<keyword evidence="6" id="KW-0274">FAD</keyword>
<dbReference type="OrthoDB" id="6029at2759"/>
<gene>
    <name evidence="12" type="ORF">B0A49_12393</name>
</gene>
<dbReference type="SUPFAM" id="SSF51905">
    <property type="entry name" value="FAD/NAD(P)-binding domain"/>
    <property type="match status" value="2"/>
</dbReference>
<dbReference type="InterPro" id="IPR050446">
    <property type="entry name" value="FAD-oxidoreductase/Apoptosis"/>
</dbReference>
<dbReference type="AlphaFoldDB" id="A0A4U0WHG7"/>
<keyword evidence="13" id="KW-1185">Reference proteome</keyword>
<dbReference type="GO" id="GO:0016651">
    <property type="term" value="F:oxidoreductase activity, acting on NAD(P)H"/>
    <property type="evidence" value="ECO:0007669"/>
    <property type="project" value="TreeGrafter"/>
</dbReference>
<dbReference type="PROSITE" id="PS51296">
    <property type="entry name" value="RIESKE"/>
    <property type="match status" value="1"/>
</dbReference>
<dbReference type="InterPro" id="IPR036922">
    <property type="entry name" value="Rieske_2Fe-2S_sf"/>
</dbReference>
<reference evidence="12 13" key="1">
    <citation type="submission" date="2017-03" db="EMBL/GenBank/DDBJ databases">
        <title>Genomes of endolithic fungi from Antarctica.</title>
        <authorList>
            <person name="Coleine C."/>
            <person name="Masonjones S."/>
            <person name="Stajich J.E."/>
        </authorList>
    </citation>
    <scope>NUCLEOTIDE SEQUENCE [LARGE SCALE GENOMIC DNA]</scope>
    <source>
        <strain evidence="12 13">CCFEE 5187</strain>
    </source>
</reference>
<feature type="compositionally biased region" description="Polar residues" evidence="10">
    <location>
        <begin position="601"/>
        <end position="652"/>
    </location>
</feature>